<sequence length="105" mass="11877">MKIYVDEQLVALHGGVIGLQEAAEIAGVTLERTVLPDEVNLVCTEWNELRLLRDQALTESDFTQVTDSPLSDELKQAWCDYRHALRELPATFDTPEQVIWPSKPV</sequence>
<organism evidence="2 3">
    <name type="scientific">Pseudoalteromonas viridis</name>
    <dbReference type="NCBI Taxonomy" id="339617"/>
    <lineage>
        <taxon>Bacteria</taxon>
        <taxon>Pseudomonadati</taxon>
        <taxon>Pseudomonadota</taxon>
        <taxon>Gammaproteobacteria</taxon>
        <taxon>Alteromonadales</taxon>
        <taxon>Pseudoalteromonadaceae</taxon>
        <taxon>Pseudoalteromonas</taxon>
    </lineage>
</organism>
<dbReference type="Gene3D" id="6.10.140.1310">
    <property type="match status" value="1"/>
</dbReference>
<reference evidence="2 3" key="1">
    <citation type="submission" date="2021-03" db="EMBL/GenBank/DDBJ databases">
        <title>Complete Genome of Pseudoalteromonas viridis Strain BBR56, a new biocontrol bacterial candidate.</title>
        <authorList>
            <person name="Handayani D.P."/>
            <person name="Isnansetyo A."/>
            <person name="Istiqomah I."/>
            <person name="Jumina J."/>
        </authorList>
    </citation>
    <scope>NUCLEOTIDE SEQUENCE [LARGE SCALE GENOMIC DNA]</scope>
    <source>
        <strain evidence="2 3">BBR56</strain>
    </source>
</reference>
<proteinExistence type="predicted"/>
<keyword evidence="3" id="KW-1185">Reference proteome</keyword>
<feature type="domain" description="Phage tail assembly chaperone-like" evidence="1">
    <location>
        <begin position="47"/>
        <end position="104"/>
    </location>
</feature>
<protein>
    <submittedName>
        <fullName evidence="2">Phage tail assembly chaperone</fullName>
    </submittedName>
</protein>
<evidence type="ECO:0000313" key="2">
    <source>
        <dbReference type="EMBL" id="QTL34096.1"/>
    </source>
</evidence>
<evidence type="ECO:0000259" key="1">
    <source>
        <dbReference type="Pfam" id="PF16778"/>
    </source>
</evidence>
<dbReference type="Proteomes" id="UP000665025">
    <property type="component" value="Chromosome 1"/>
</dbReference>
<dbReference type="RefSeq" id="WP_209051273.1">
    <property type="nucleotide sequence ID" value="NZ_CP072425.1"/>
</dbReference>
<accession>A0ABX7V2N1</accession>
<name>A0ABX7V2N1_9GAMM</name>
<dbReference type="InterPro" id="IPR031893">
    <property type="entry name" value="Phage_tail_APC"/>
</dbReference>
<gene>
    <name evidence="2" type="ORF">J5X90_10965</name>
</gene>
<dbReference type="Pfam" id="PF16778">
    <property type="entry name" value="Phage_tail_APC"/>
    <property type="match status" value="1"/>
</dbReference>
<dbReference type="EMBL" id="CP072425">
    <property type="protein sequence ID" value="QTL34096.1"/>
    <property type="molecule type" value="Genomic_DNA"/>
</dbReference>
<evidence type="ECO:0000313" key="3">
    <source>
        <dbReference type="Proteomes" id="UP000665025"/>
    </source>
</evidence>